<evidence type="ECO:0000256" key="1">
    <source>
        <dbReference type="SAM" id="MobiDB-lite"/>
    </source>
</evidence>
<organism evidence="3 4">
    <name type="scientific">Fructilactobacillus sanfranciscensis</name>
    <name type="common">Lactobacillus sanfranciscensis</name>
    <dbReference type="NCBI Taxonomy" id="1625"/>
    <lineage>
        <taxon>Bacteria</taxon>
        <taxon>Bacillati</taxon>
        <taxon>Bacillota</taxon>
        <taxon>Bacilli</taxon>
        <taxon>Lactobacillales</taxon>
        <taxon>Lactobacillaceae</taxon>
        <taxon>Fructilactobacillus</taxon>
    </lineage>
</organism>
<feature type="signal peptide" evidence="2">
    <location>
        <begin position="1"/>
        <end position="19"/>
    </location>
</feature>
<dbReference type="CDD" id="cd13440">
    <property type="entry name" value="CamS_repeat_2"/>
    <property type="match status" value="1"/>
</dbReference>
<dbReference type="InterPro" id="IPR011426">
    <property type="entry name" value="CamS"/>
</dbReference>
<dbReference type="EMBL" id="QFCR01000006">
    <property type="protein sequence ID" value="TNK90674.1"/>
    <property type="molecule type" value="Genomic_DNA"/>
</dbReference>
<dbReference type="Proteomes" id="UP000313312">
    <property type="component" value="Unassembled WGS sequence"/>
</dbReference>
<evidence type="ECO:0000313" key="4">
    <source>
        <dbReference type="Proteomes" id="UP000313312"/>
    </source>
</evidence>
<feature type="region of interest" description="Disordered" evidence="1">
    <location>
        <begin position="25"/>
        <end position="44"/>
    </location>
</feature>
<dbReference type="PIRSF" id="PIRSF012509">
    <property type="entry name" value="CamS"/>
    <property type="match status" value="1"/>
</dbReference>
<dbReference type="CDD" id="cd13441">
    <property type="entry name" value="CamS_repeat_1"/>
    <property type="match status" value="1"/>
</dbReference>
<evidence type="ECO:0000256" key="2">
    <source>
        <dbReference type="SAM" id="SignalP"/>
    </source>
</evidence>
<name>A0A5C4TK81_FRUSA</name>
<dbReference type="PROSITE" id="PS51257">
    <property type="entry name" value="PROKAR_LIPOPROTEIN"/>
    <property type="match status" value="1"/>
</dbReference>
<feature type="chain" id="PRO_5039168680" evidence="2">
    <location>
        <begin position="20"/>
        <end position="371"/>
    </location>
</feature>
<comment type="caution">
    <text evidence="3">The sequence shown here is derived from an EMBL/GenBank/DDBJ whole genome shotgun (WGS) entry which is preliminary data.</text>
</comment>
<dbReference type="Gene3D" id="3.10.570.10">
    <property type="entry name" value="sex pheromone staph- cam373 precursor domain"/>
    <property type="match status" value="1"/>
</dbReference>
<evidence type="ECO:0000313" key="3">
    <source>
        <dbReference type="EMBL" id="TNK90674.1"/>
    </source>
</evidence>
<accession>A0A5C4TK81</accession>
<sequence length="371" mass="40900">MKRLGVVLLVAASSVVLVACGSGKGVGTNSGSSKTELTDNNSGSKYQSLIKDGHYQVSKSSGVDQSQTSNTFNLQGFQHGLQNISKKEFSPDKYVFQEGQYISTSTIYNWLGRKSKDNPEGLNPSQPKKKVVPEYLQQVDEQDYLEPEGGKMKLKGMTIGIGLNSVYYYTKEKYGAQYSKHLDDADIEQNGKEIANKILARMRANKDTKNIPIVIALYKAAPEDSLVGGNFIAYSVNKDGAKEVSSWNKVDEKNYVLPASDGEKLPNDNDAAAFNEFKNKAQSYFPNLSGVTAQAHYTDGSLSGMTINVTTQFYSYTEINSFTQYLQTAAQKYLPTGAPIEIQVGSTNGMQSYLYRSTNDKKFSSHVFTNY</sequence>
<dbReference type="AlphaFoldDB" id="A0A5C4TK81"/>
<protein>
    <submittedName>
        <fullName evidence="3">CamS family sex pheromone protein</fullName>
    </submittedName>
</protein>
<reference evidence="3 4" key="1">
    <citation type="submission" date="2018-05" db="EMBL/GenBank/DDBJ databases">
        <title>Lactobacillus sanfranciscensis Ah4 draft denome sequence.</title>
        <authorList>
            <person name="Zhang G."/>
        </authorList>
    </citation>
    <scope>NUCLEOTIDE SEQUENCE [LARGE SCALE GENOMIC DNA]</scope>
    <source>
        <strain evidence="3 4">Ah4</strain>
    </source>
</reference>
<proteinExistence type="predicted"/>
<dbReference type="Pfam" id="PF07537">
    <property type="entry name" value="CamS"/>
    <property type="match status" value="1"/>
</dbReference>
<keyword evidence="2" id="KW-0732">Signal</keyword>
<gene>
    <name evidence="3" type="ORF">DID87_02870</name>
</gene>
<feature type="compositionally biased region" description="Polar residues" evidence="1">
    <location>
        <begin position="29"/>
        <end position="44"/>
    </location>
</feature>